<dbReference type="AlphaFoldDB" id="A0A816GJC7"/>
<comment type="caution">
    <text evidence="3">The sequence shown here is derived from an EMBL/GenBank/DDBJ whole genome shotgun (WGS) entry which is preliminary data.</text>
</comment>
<dbReference type="Proteomes" id="UP000663832">
    <property type="component" value="Unassembled WGS sequence"/>
</dbReference>
<gene>
    <name evidence="2" type="ORF">BJG266_LOCUS49084</name>
    <name evidence="3" type="ORF">QVE165_LOCUS66164</name>
</gene>
<dbReference type="OrthoDB" id="2156623at2759"/>
<evidence type="ECO:0000313" key="3">
    <source>
        <dbReference type="EMBL" id="CAF1675827.1"/>
    </source>
</evidence>
<dbReference type="EMBL" id="CAJNOM010007509">
    <property type="protein sequence ID" value="CAF1675827.1"/>
    <property type="molecule type" value="Genomic_DNA"/>
</dbReference>
<feature type="coiled-coil region" evidence="1">
    <location>
        <begin position="19"/>
        <end position="124"/>
    </location>
</feature>
<reference evidence="3" key="1">
    <citation type="submission" date="2021-02" db="EMBL/GenBank/DDBJ databases">
        <authorList>
            <person name="Nowell W R."/>
        </authorList>
    </citation>
    <scope>NUCLEOTIDE SEQUENCE</scope>
</reference>
<name>A0A816GJC7_9BILA</name>
<evidence type="ECO:0000313" key="4">
    <source>
        <dbReference type="Proteomes" id="UP000663832"/>
    </source>
</evidence>
<dbReference type="Proteomes" id="UP000663877">
    <property type="component" value="Unassembled WGS sequence"/>
</dbReference>
<dbReference type="EMBL" id="CAJNOI010007079">
    <property type="protein sequence ID" value="CAF1585078.1"/>
    <property type="molecule type" value="Genomic_DNA"/>
</dbReference>
<protein>
    <submittedName>
        <fullName evidence="3">Uncharacterized protein</fullName>
    </submittedName>
</protein>
<evidence type="ECO:0000256" key="1">
    <source>
        <dbReference type="SAM" id="Coils"/>
    </source>
</evidence>
<keyword evidence="4" id="KW-1185">Reference proteome</keyword>
<organism evidence="3 4">
    <name type="scientific">Adineta steineri</name>
    <dbReference type="NCBI Taxonomy" id="433720"/>
    <lineage>
        <taxon>Eukaryota</taxon>
        <taxon>Metazoa</taxon>
        <taxon>Spiralia</taxon>
        <taxon>Gnathifera</taxon>
        <taxon>Rotifera</taxon>
        <taxon>Eurotatoria</taxon>
        <taxon>Bdelloidea</taxon>
        <taxon>Adinetida</taxon>
        <taxon>Adinetidae</taxon>
        <taxon>Adineta</taxon>
    </lineage>
</organism>
<dbReference type="SUPFAM" id="SSF57997">
    <property type="entry name" value="Tropomyosin"/>
    <property type="match status" value="1"/>
</dbReference>
<keyword evidence="1" id="KW-0175">Coiled coil</keyword>
<evidence type="ECO:0000313" key="2">
    <source>
        <dbReference type="EMBL" id="CAF1585078.1"/>
    </source>
</evidence>
<accession>A0A816GJC7</accession>
<proteinExistence type="predicted"/>
<feature type="coiled-coil region" evidence="1">
    <location>
        <begin position="153"/>
        <end position="299"/>
    </location>
</feature>
<sequence length="330" mass="39535">MTIELSKYKDRDALQMNELAELRQSSSLLEREKLNLQVDIDSLRAKLSGEEIAHKKYQEQILAEKLKRTGNDEDINHSSQEIIKDLEKQLDSERLALKKSNDEFMQAQKKIRLLEIDLKEMKTHYDQLIYDHQLFKQSNEQILEQIQTDNQRRTQYDKDFKQLQQQLNDSLNREKHLENELNHLQKENRNLIEELHHINKECETIKTKILDYEDQVEIENKVTTLYRSQMKELNDEITELTQKSRQVNTEQQNLVDEKDNLLKQLDMTNMRLRTESTNLNSLQEQCTEYEKEKKFMLIELDAIRKDFSTRLNLLDSEINTVSYFILIKMI</sequence>